<comment type="subcellular location">
    <subcellularLocation>
        <location evidence="1">Cell membrane</location>
        <topology evidence="1">Multi-pass membrane protein</topology>
    </subcellularLocation>
</comment>
<evidence type="ECO:0000256" key="7">
    <source>
        <dbReference type="ARBA" id="ARBA00023065"/>
    </source>
</evidence>
<evidence type="ECO:0000313" key="13">
    <source>
        <dbReference type="Proteomes" id="UP000198564"/>
    </source>
</evidence>
<dbReference type="OrthoDB" id="9809206at2"/>
<keyword evidence="8 10" id="KW-0472">Membrane</keyword>
<evidence type="ECO:0000256" key="4">
    <source>
        <dbReference type="ARBA" id="ARBA00022692"/>
    </source>
</evidence>
<reference evidence="13" key="1">
    <citation type="submission" date="2016-10" db="EMBL/GenBank/DDBJ databases">
        <authorList>
            <person name="Varghese N."/>
            <person name="Submissions S."/>
        </authorList>
    </citation>
    <scope>NUCLEOTIDE SEQUENCE [LARGE SCALE GENOMIC DNA]</scope>
    <source>
        <strain evidence="13">DSM 25751</strain>
    </source>
</reference>
<evidence type="ECO:0000256" key="3">
    <source>
        <dbReference type="ARBA" id="ARBA00022475"/>
    </source>
</evidence>
<evidence type="ECO:0000313" key="12">
    <source>
        <dbReference type="EMBL" id="SEI60458.1"/>
    </source>
</evidence>
<dbReference type="Gene3D" id="6.10.140.1330">
    <property type="match status" value="1"/>
</dbReference>
<dbReference type="RefSeq" id="WP_091633095.1">
    <property type="nucleotide sequence ID" value="NZ_FNYW01000005.1"/>
</dbReference>
<dbReference type="GO" id="GO:0098719">
    <property type="term" value="P:sodium ion import across plasma membrane"/>
    <property type="evidence" value="ECO:0007669"/>
    <property type="project" value="TreeGrafter"/>
</dbReference>
<feature type="transmembrane region" description="Helical" evidence="10">
    <location>
        <begin position="29"/>
        <end position="49"/>
    </location>
</feature>
<dbReference type="GO" id="GO:0005886">
    <property type="term" value="C:plasma membrane"/>
    <property type="evidence" value="ECO:0007669"/>
    <property type="project" value="UniProtKB-SubCell"/>
</dbReference>
<accession>A0A1H6RX85</accession>
<sequence>MVLLNQVLVLLLVSVIVFIIDINKKFFPVPVVLVLVGMALSSLSLFSDFSVSHDVLYDIFIPGLIFVSAYQFSAQALKKNAGIILTFSTLGMLATVLLLGTGVYWVSSFFEPLSWSVSFLLAAILVPTDPVSVVSILKGSGGSEEVSDIVEGESLVNDGTSIVIFTILLSMVQSGNSFSALNFLESFTYVSLGGIGIGLVFGWILSQAIHITSHHEYQVILSILIAYGGFTLAEMVNASGVLATVVSGILLSFAFSKHDEKEDEFRDSLGGFWNVVEPTLSSILFLFIGIQSVHYIHFQKPIIWITATIFFVLSILARFLVLGSTLLVVPSWRRKFEHLNSGLFLLSWAGIKGTMSVVLILWAESTLTIDNSVFLISVAFITTLFSFIFQSAGVYPLSRFLKKVDHSET</sequence>
<evidence type="ECO:0000256" key="10">
    <source>
        <dbReference type="SAM" id="Phobius"/>
    </source>
</evidence>
<evidence type="ECO:0000256" key="1">
    <source>
        <dbReference type="ARBA" id="ARBA00004651"/>
    </source>
</evidence>
<dbReference type="GO" id="GO:0015386">
    <property type="term" value="F:potassium:proton antiporter activity"/>
    <property type="evidence" value="ECO:0007669"/>
    <property type="project" value="TreeGrafter"/>
</dbReference>
<feature type="transmembrane region" description="Helical" evidence="10">
    <location>
        <begin position="155"/>
        <end position="174"/>
    </location>
</feature>
<keyword evidence="5 10" id="KW-1133">Transmembrane helix</keyword>
<dbReference type="Pfam" id="PF00999">
    <property type="entry name" value="Na_H_Exchanger"/>
    <property type="match status" value="1"/>
</dbReference>
<evidence type="ECO:0000256" key="9">
    <source>
        <dbReference type="ARBA" id="ARBA00023201"/>
    </source>
</evidence>
<dbReference type="GO" id="GO:0015385">
    <property type="term" value="F:sodium:proton antiporter activity"/>
    <property type="evidence" value="ECO:0007669"/>
    <property type="project" value="InterPro"/>
</dbReference>
<evidence type="ECO:0000256" key="8">
    <source>
        <dbReference type="ARBA" id="ARBA00023136"/>
    </source>
</evidence>
<keyword evidence="9" id="KW-0739">Sodium transport</keyword>
<feature type="transmembrane region" description="Helical" evidence="10">
    <location>
        <begin position="239"/>
        <end position="256"/>
    </location>
</feature>
<dbReference type="PANTHER" id="PTHR10110">
    <property type="entry name" value="SODIUM/HYDROGEN EXCHANGER"/>
    <property type="match status" value="1"/>
</dbReference>
<keyword evidence="6" id="KW-0915">Sodium</keyword>
<feature type="transmembrane region" description="Helical" evidence="10">
    <location>
        <begin position="84"/>
        <end position="107"/>
    </location>
</feature>
<proteinExistence type="predicted"/>
<dbReference type="GO" id="GO:0051453">
    <property type="term" value="P:regulation of intracellular pH"/>
    <property type="evidence" value="ECO:0007669"/>
    <property type="project" value="TreeGrafter"/>
</dbReference>
<evidence type="ECO:0000259" key="11">
    <source>
        <dbReference type="Pfam" id="PF00999"/>
    </source>
</evidence>
<evidence type="ECO:0000256" key="2">
    <source>
        <dbReference type="ARBA" id="ARBA00022448"/>
    </source>
</evidence>
<organism evidence="12 13">
    <name type="scientific">Alkalibacterium gilvum</name>
    <dbReference type="NCBI Taxonomy" id="1130080"/>
    <lineage>
        <taxon>Bacteria</taxon>
        <taxon>Bacillati</taxon>
        <taxon>Bacillota</taxon>
        <taxon>Bacilli</taxon>
        <taxon>Lactobacillales</taxon>
        <taxon>Carnobacteriaceae</taxon>
        <taxon>Alkalibacterium</taxon>
    </lineage>
</organism>
<dbReference type="InterPro" id="IPR006153">
    <property type="entry name" value="Cation/H_exchanger_TM"/>
</dbReference>
<feature type="transmembrane region" description="Helical" evidence="10">
    <location>
        <begin position="374"/>
        <end position="397"/>
    </location>
</feature>
<protein>
    <submittedName>
        <fullName evidence="12">Sodium/proton antiporter, CPA1 family (TC 2.A.36)</fullName>
    </submittedName>
</protein>
<dbReference type="EMBL" id="FNYW01000005">
    <property type="protein sequence ID" value="SEI60458.1"/>
    <property type="molecule type" value="Genomic_DNA"/>
</dbReference>
<keyword evidence="2" id="KW-0813">Transport</keyword>
<gene>
    <name evidence="12" type="ORF">SAMN04488113_10526</name>
</gene>
<keyword evidence="13" id="KW-1185">Reference proteome</keyword>
<feature type="transmembrane region" description="Helical" evidence="10">
    <location>
        <begin position="302"/>
        <end position="329"/>
    </location>
</feature>
<feature type="transmembrane region" description="Helical" evidence="10">
    <location>
        <begin position="6"/>
        <end position="22"/>
    </location>
</feature>
<keyword evidence="4 10" id="KW-0812">Transmembrane</keyword>
<dbReference type="Proteomes" id="UP000198564">
    <property type="component" value="Unassembled WGS sequence"/>
</dbReference>
<feature type="transmembrane region" description="Helical" evidence="10">
    <location>
        <begin position="186"/>
        <end position="205"/>
    </location>
</feature>
<evidence type="ECO:0000256" key="6">
    <source>
        <dbReference type="ARBA" id="ARBA00023053"/>
    </source>
</evidence>
<evidence type="ECO:0000256" key="5">
    <source>
        <dbReference type="ARBA" id="ARBA00022989"/>
    </source>
</evidence>
<dbReference type="PANTHER" id="PTHR10110:SF86">
    <property type="entry name" value="SODIUM_HYDROGEN EXCHANGER 7"/>
    <property type="match status" value="1"/>
</dbReference>
<dbReference type="STRING" id="1130080.SAMN04488113_10526"/>
<feature type="transmembrane region" description="Helical" evidence="10">
    <location>
        <begin position="268"/>
        <end position="290"/>
    </location>
</feature>
<dbReference type="AlphaFoldDB" id="A0A1H6RX85"/>
<name>A0A1H6RX85_9LACT</name>
<keyword evidence="7" id="KW-0406">Ion transport</keyword>
<feature type="domain" description="Cation/H+ exchanger transmembrane" evidence="11">
    <location>
        <begin position="14"/>
        <end position="397"/>
    </location>
</feature>
<dbReference type="InterPro" id="IPR018422">
    <property type="entry name" value="Cation/H_exchanger_CPA1"/>
</dbReference>
<keyword evidence="3" id="KW-1003">Cell membrane</keyword>
<feature type="transmembrane region" description="Helical" evidence="10">
    <location>
        <begin position="55"/>
        <end position="72"/>
    </location>
</feature>
<feature type="transmembrane region" description="Helical" evidence="10">
    <location>
        <begin position="341"/>
        <end position="362"/>
    </location>
</feature>